<feature type="domain" description="GAG-pre-integrase" evidence="1">
    <location>
        <begin position="190"/>
        <end position="254"/>
    </location>
</feature>
<evidence type="ECO:0000313" key="3">
    <source>
        <dbReference type="Proteomes" id="UP001159363"/>
    </source>
</evidence>
<dbReference type="Pfam" id="PF13976">
    <property type="entry name" value="gag_pre-integrs"/>
    <property type="match status" value="1"/>
</dbReference>
<proteinExistence type="predicted"/>
<comment type="caution">
    <text evidence="2">The sequence shown here is derived from an EMBL/GenBank/DDBJ whole genome shotgun (WGS) entry which is preliminary data.</text>
</comment>
<name>A0ABQ9HLE3_9NEOP</name>
<dbReference type="InterPro" id="IPR025724">
    <property type="entry name" value="GAG-pre-integrase_dom"/>
</dbReference>
<keyword evidence="3" id="KW-1185">Reference proteome</keyword>
<evidence type="ECO:0000313" key="2">
    <source>
        <dbReference type="EMBL" id="KAJ8884979.1"/>
    </source>
</evidence>
<accession>A0ABQ9HLE3</accession>
<dbReference type="InterPro" id="IPR036875">
    <property type="entry name" value="Znf_CCHC_sf"/>
</dbReference>
<organism evidence="2 3">
    <name type="scientific">Dryococelus australis</name>
    <dbReference type="NCBI Taxonomy" id="614101"/>
    <lineage>
        <taxon>Eukaryota</taxon>
        <taxon>Metazoa</taxon>
        <taxon>Ecdysozoa</taxon>
        <taxon>Arthropoda</taxon>
        <taxon>Hexapoda</taxon>
        <taxon>Insecta</taxon>
        <taxon>Pterygota</taxon>
        <taxon>Neoptera</taxon>
        <taxon>Polyneoptera</taxon>
        <taxon>Phasmatodea</taxon>
        <taxon>Verophasmatodea</taxon>
        <taxon>Anareolatae</taxon>
        <taxon>Phasmatidae</taxon>
        <taxon>Eurycanthinae</taxon>
        <taxon>Dryococelus</taxon>
    </lineage>
</organism>
<protein>
    <recommendedName>
        <fullName evidence="1">GAG-pre-integrase domain-containing protein</fullName>
    </recommendedName>
</protein>
<gene>
    <name evidence="2" type="ORF">PR048_011175</name>
</gene>
<reference evidence="2 3" key="1">
    <citation type="submission" date="2023-02" db="EMBL/GenBank/DDBJ databases">
        <title>LHISI_Scaffold_Assembly.</title>
        <authorList>
            <person name="Stuart O.P."/>
            <person name="Cleave R."/>
            <person name="Magrath M.J.L."/>
            <person name="Mikheyev A.S."/>
        </authorList>
    </citation>
    <scope>NUCLEOTIDE SEQUENCE [LARGE SCALE GENOMIC DNA]</scope>
    <source>
        <strain evidence="2">Daus_M_001</strain>
        <tissue evidence="2">Leg muscle</tissue>
    </source>
</reference>
<evidence type="ECO:0000259" key="1">
    <source>
        <dbReference type="Pfam" id="PF13976"/>
    </source>
</evidence>
<dbReference type="EMBL" id="JARBHB010000004">
    <property type="protein sequence ID" value="KAJ8884979.1"/>
    <property type="molecule type" value="Genomic_DNA"/>
</dbReference>
<dbReference type="Proteomes" id="UP001159363">
    <property type="component" value="Chromosome X"/>
</dbReference>
<dbReference type="SUPFAM" id="SSF57756">
    <property type="entry name" value="Retrovirus zinc finger-like domains"/>
    <property type="match status" value="1"/>
</dbReference>
<sequence>MSCDSAKGMFDKLCSIYERDSSHNKSSLLQNFFNYKIGKVASGLSDLQNLSMKLRSVGHTVDDKKMMEEERCQTSSTYNVAFKTINKIVSFTCNKRGHIAQNCMKKQLGCKICKKDNLTEQNCYFRDRDNKSTTSNIDKVAFLTESMGLTRNLILIHKVTENGGVVKFTNNGVEVLKGRTKITGKKDNAGLYNVNSNCSETTLPSESKQTSDLNLWHRRSGHLNVDSMKNLATFSSGLEKLKFGTSDIHCETCLSKQTRKYFGKARERATRPLEIVH</sequence>
<dbReference type="Pfam" id="PF14223">
    <property type="entry name" value="Retrotran_gag_2"/>
    <property type="match status" value="1"/>
</dbReference>